<evidence type="ECO:0008006" key="4">
    <source>
        <dbReference type="Google" id="ProtNLM"/>
    </source>
</evidence>
<dbReference type="InterPro" id="IPR036179">
    <property type="entry name" value="Ig-like_dom_sf"/>
</dbReference>
<dbReference type="Proteomes" id="UP000823561">
    <property type="component" value="Chromosome 4"/>
</dbReference>
<dbReference type="PANTHER" id="PTHR15193">
    <property type="entry name" value="CD83 ANTIGEN"/>
    <property type="match status" value="1"/>
</dbReference>
<keyword evidence="1" id="KW-1133">Transmembrane helix</keyword>
<evidence type="ECO:0000313" key="2">
    <source>
        <dbReference type="EMBL" id="KAG5281704.1"/>
    </source>
</evidence>
<comment type="caution">
    <text evidence="2">The sequence shown here is derived from an EMBL/GenBank/DDBJ whole genome shotgun (WGS) entry which is preliminary data.</text>
</comment>
<sequence>MVLCHLHTTACLFSFLQQHCLHNLHSLLVNCIIPKKQASGMLCILVCLLSADFALAVLTAESLSIPCKAHSVQGVQYRKISWYKVIGPEYRGLVMKNLHDNHTTVYRGANHSYEVGAEFSLLLPEPALGDCGTYQCTLWPPLGHYIQEGQYEYYPAGCLRPTEALPMMPLPVTHFSCFDITRNLASWGIPAALILIIIIAGSVLYFYQRQKQYKLAETI</sequence>
<keyword evidence="1" id="KW-0472">Membrane</keyword>
<dbReference type="Gene3D" id="2.60.40.10">
    <property type="entry name" value="Immunoglobulins"/>
    <property type="match status" value="1"/>
</dbReference>
<keyword evidence="1" id="KW-0812">Transmembrane</keyword>
<keyword evidence="3" id="KW-1185">Reference proteome</keyword>
<evidence type="ECO:0000256" key="1">
    <source>
        <dbReference type="SAM" id="Phobius"/>
    </source>
</evidence>
<proteinExistence type="predicted"/>
<reference evidence="2" key="1">
    <citation type="submission" date="2020-10" db="EMBL/GenBank/DDBJ databases">
        <title>Chromosome-scale genome assembly of the Allis shad, Alosa alosa.</title>
        <authorList>
            <person name="Margot Z."/>
            <person name="Christophe K."/>
            <person name="Cabau C."/>
            <person name="Louis A."/>
            <person name="Berthelot C."/>
            <person name="Parey E."/>
            <person name="Roest Crollius H."/>
            <person name="Montfort J."/>
            <person name="Robinson-Rechavi M."/>
            <person name="Bucao C."/>
            <person name="Bouchez O."/>
            <person name="Gislard M."/>
            <person name="Lluch J."/>
            <person name="Milhes M."/>
            <person name="Lampietro C."/>
            <person name="Lopez Roques C."/>
            <person name="Donnadieu C."/>
            <person name="Braasch I."/>
            <person name="Desvignes T."/>
            <person name="Postlethwait J."/>
            <person name="Bobe J."/>
            <person name="Guiguen Y."/>
        </authorList>
    </citation>
    <scope>NUCLEOTIDE SEQUENCE</scope>
    <source>
        <strain evidence="2">M-15738</strain>
        <tissue evidence="2">Blood</tissue>
    </source>
</reference>
<name>A0AAV6H325_9TELE</name>
<dbReference type="AlphaFoldDB" id="A0AAV6H325"/>
<evidence type="ECO:0000313" key="3">
    <source>
        <dbReference type="Proteomes" id="UP000823561"/>
    </source>
</evidence>
<dbReference type="EMBL" id="JADWDJ010000004">
    <property type="protein sequence ID" value="KAG5281704.1"/>
    <property type="molecule type" value="Genomic_DNA"/>
</dbReference>
<accession>A0AAV6H325</accession>
<dbReference type="InterPro" id="IPR013783">
    <property type="entry name" value="Ig-like_fold"/>
</dbReference>
<feature type="transmembrane region" description="Helical" evidence="1">
    <location>
        <begin position="184"/>
        <end position="207"/>
    </location>
</feature>
<protein>
    <recommendedName>
        <fullName evidence="4">Ig-like domain-containing protein</fullName>
    </recommendedName>
</protein>
<dbReference type="PANTHER" id="PTHR15193:SF1">
    <property type="entry name" value="CD83 ANTIGEN"/>
    <property type="match status" value="1"/>
</dbReference>
<dbReference type="SUPFAM" id="SSF48726">
    <property type="entry name" value="Immunoglobulin"/>
    <property type="match status" value="1"/>
</dbReference>
<organism evidence="2 3">
    <name type="scientific">Alosa alosa</name>
    <name type="common">allis shad</name>
    <dbReference type="NCBI Taxonomy" id="278164"/>
    <lineage>
        <taxon>Eukaryota</taxon>
        <taxon>Metazoa</taxon>
        <taxon>Chordata</taxon>
        <taxon>Craniata</taxon>
        <taxon>Vertebrata</taxon>
        <taxon>Euteleostomi</taxon>
        <taxon>Actinopterygii</taxon>
        <taxon>Neopterygii</taxon>
        <taxon>Teleostei</taxon>
        <taxon>Clupei</taxon>
        <taxon>Clupeiformes</taxon>
        <taxon>Clupeoidei</taxon>
        <taxon>Clupeidae</taxon>
        <taxon>Alosa</taxon>
    </lineage>
</organism>
<gene>
    <name evidence="2" type="ORF">AALO_G00047870</name>
</gene>